<comment type="caution">
    <text evidence="1">The sequence shown here is derived from an EMBL/GenBank/DDBJ whole genome shotgun (WGS) entry which is preliminary data.</text>
</comment>
<dbReference type="EMBL" id="JRES01000853">
    <property type="protein sequence ID" value="KNC27729.1"/>
    <property type="molecule type" value="Genomic_DNA"/>
</dbReference>
<gene>
    <name evidence="1" type="ORF">FF38_01187</name>
</gene>
<evidence type="ECO:0000313" key="2">
    <source>
        <dbReference type="Proteomes" id="UP000037069"/>
    </source>
</evidence>
<protein>
    <submittedName>
        <fullName evidence="1">Uncharacterized protein</fullName>
    </submittedName>
</protein>
<accession>A0A0L0C8K5</accession>
<proteinExistence type="predicted"/>
<evidence type="ECO:0000313" key="1">
    <source>
        <dbReference type="EMBL" id="KNC27729.1"/>
    </source>
</evidence>
<dbReference type="AlphaFoldDB" id="A0A0L0C8K5"/>
<keyword evidence="2" id="KW-1185">Reference proteome</keyword>
<sequence>MRKCNRNAQIPVGSELEEVNLANEKRIKKNLRILLLKKKLTELLLKRRWKCQEQILFWQAHLPVHNHSSAYEEEPKQGPTVSEDFRDCIFAASLSRYGCHDLLFFIHVLKALRVLLRSLDSSEFHHKGMLFLAFVIGHETSKGLPKTLLKFSSIISRPTIETATTGIFLSLCLKI</sequence>
<dbReference type="Proteomes" id="UP000037069">
    <property type="component" value="Unassembled WGS sequence"/>
</dbReference>
<reference evidence="1 2" key="1">
    <citation type="journal article" date="2015" name="Nat. Commun.">
        <title>Lucilia cuprina genome unlocks parasitic fly biology to underpin future interventions.</title>
        <authorList>
            <person name="Anstead C.A."/>
            <person name="Korhonen P.K."/>
            <person name="Young N.D."/>
            <person name="Hall R.S."/>
            <person name="Jex A.R."/>
            <person name="Murali S.C."/>
            <person name="Hughes D.S."/>
            <person name="Lee S.F."/>
            <person name="Perry T."/>
            <person name="Stroehlein A.J."/>
            <person name="Ansell B.R."/>
            <person name="Breugelmans B."/>
            <person name="Hofmann A."/>
            <person name="Qu J."/>
            <person name="Dugan S."/>
            <person name="Lee S.L."/>
            <person name="Chao H."/>
            <person name="Dinh H."/>
            <person name="Han Y."/>
            <person name="Doddapaneni H.V."/>
            <person name="Worley K.C."/>
            <person name="Muzny D.M."/>
            <person name="Ioannidis P."/>
            <person name="Waterhouse R.M."/>
            <person name="Zdobnov E.M."/>
            <person name="James P.J."/>
            <person name="Bagnall N.H."/>
            <person name="Kotze A.C."/>
            <person name="Gibbs R.A."/>
            <person name="Richards S."/>
            <person name="Batterham P."/>
            <person name="Gasser R.B."/>
        </authorList>
    </citation>
    <scope>NUCLEOTIDE SEQUENCE [LARGE SCALE GENOMIC DNA]</scope>
    <source>
        <strain evidence="1 2">LS</strain>
        <tissue evidence="1">Full body</tissue>
    </source>
</reference>
<organism evidence="1 2">
    <name type="scientific">Lucilia cuprina</name>
    <name type="common">Green bottle fly</name>
    <name type="synonym">Australian sheep blowfly</name>
    <dbReference type="NCBI Taxonomy" id="7375"/>
    <lineage>
        <taxon>Eukaryota</taxon>
        <taxon>Metazoa</taxon>
        <taxon>Ecdysozoa</taxon>
        <taxon>Arthropoda</taxon>
        <taxon>Hexapoda</taxon>
        <taxon>Insecta</taxon>
        <taxon>Pterygota</taxon>
        <taxon>Neoptera</taxon>
        <taxon>Endopterygota</taxon>
        <taxon>Diptera</taxon>
        <taxon>Brachycera</taxon>
        <taxon>Muscomorpha</taxon>
        <taxon>Oestroidea</taxon>
        <taxon>Calliphoridae</taxon>
        <taxon>Luciliinae</taxon>
        <taxon>Lucilia</taxon>
    </lineage>
</organism>
<name>A0A0L0C8K5_LUCCU</name>